<dbReference type="EMBL" id="GDID01005272">
    <property type="protein sequence ID" value="JAP91334.1"/>
    <property type="molecule type" value="Transcribed_RNA"/>
</dbReference>
<organism evidence="1">
    <name type="scientific">Trepomonas sp. PC1</name>
    <dbReference type="NCBI Taxonomy" id="1076344"/>
    <lineage>
        <taxon>Eukaryota</taxon>
        <taxon>Metamonada</taxon>
        <taxon>Diplomonadida</taxon>
        <taxon>Hexamitidae</taxon>
        <taxon>Hexamitinae</taxon>
        <taxon>Trepomonas</taxon>
    </lineage>
</organism>
<dbReference type="PANTHER" id="PTHR12894">
    <property type="entry name" value="CNH DOMAIN CONTAINING"/>
    <property type="match status" value="1"/>
</dbReference>
<dbReference type="GO" id="GO:0016020">
    <property type="term" value="C:membrane"/>
    <property type="evidence" value="ECO:0007669"/>
    <property type="project" value="TreeGrafter"/>
</dbReference>
<dbReference type="AlphaFoldDB" id="A0A146K618"/>
<feature type="non-terminal residue" evidence="1">
    <location>
        <position position="1"/>
    </location>
</feature>
<protein>
    <submittedName>
        <fullName evidence="1">Uncharacterized protein</fullName>
    </submittedName>
</protein>
<accession>A0A146K618</accession>
<dbReference type="PANTHER" id="PTHR12894:SF27">
    <property type="entry name" value="TRANSFORMING GROWTH FACTOR-BETA RECEPTOR-ASSOCIATED PROTEIN 1"/>
    <property type="match status" value="1"/>
</dbReference>
<evidence type="ECO:0000313" key="1">
    <source>
        <dbReference type="EMBL" id="JAP91334.1"/>
    </source>
</evidence>
<name>A0A146K618_9EUKA</name>
<dbReference type="GO" id="GO:0006914">
    <property type="term" value="P:autophagy"/>
    <property type="evidence" value="ECO:0007669"/>
    <property type="project" value="TreeGrafter"/>
</dbReference>
<proteinExistence type="predicted"/>
<dbReference type="GO" id="GO:0005737">
    <property type="term" value="C:cytoplasm"/>
    <property type="evidence" value="ECO:0007669"/>
    <property type="project" value="TreeGrafter"/>
</dbReference>
<dbReference type="InterPro" id="IPR032914">
    <property type="entry name" value="Vam6/VPS39/TRAP1"/>
</dbReference>
<gene>
    <name evidence="1" type="ORF">TPC1_17083</name>
</gene>
<sequence length="928" mass="107442">NPIQMRNFPSNLKLQQLIPAGMRDNQQILYGLTLDGGLCEMQSPSTLESVTLTITPVKFNNQKISQIAVYKQIPQHLVILTNQKVHLVEFKFQIQSKIEFPGEYQSFDLIDVQRQLLLQKQNLTINSATKQKFLQKRQKTVLQKCSKLVCLNLQQASIFFLNQLKFDSFVQPGGDQVQLTQQNTYILKNRSFTVDNQTFNGIHKIFQQPKRFQPAFLKEFAKVDFEVEEAIEGTNKNIQVVEQPQEPESSFLVLVKQDGCVVLEIEEKTQAIKRQIQITMENVQKVVFTEQFLVLSTLNQSKIYILGENQLVQQVDQSLLNLNNQFIAYGSTFQLLNLVQVQSQIQFLQKNQKFKEAFQLCQLISDFKQRSFQSKQMQTLHGIQLFNDLQTEEAFRQFLQAKTDPVYVISLLGYKNPFKHTENYQIELRTLDTFSTSEQTQILTQLIQYLKLARLEIVKFERSELSTVQKQKLAAVDQTLLNLHFIGRFPAENLNSIIELDLQVDQKVAFEMLASKSEHFLRFLELKQLYEEMLEFAFGQTPGLLCQVLQKINSKQLHAKYYAILFEQSQINLVQLFQSHGSLNAQLLVDQIDFDSLQQSQMDTLMQILESALENGHYQDLQLLQASLVKIYVKSIRLETQKIQQIIQNLQQKEKIDFLAKIFSKSTLQKLQNLNDDEICSETTRECLSRPATQFGRQLSFQISGKIGVLRAKMTQFLKNLENADFGQFLSLLQEDFCQDQSILQIKLGNYDLALQIIAIQLQNAAIAEETCKELEQVQNQVYLFLLQIYFKHNFNELALQLLQNNFSKMNPVEVLRIAPNLSLSKLKGFIEKSITQEMIKLQKCVFDAQIAEKNLKERRKRFLTLMKSQTQIINNQCPICQKFCVDIQVYANGRFVCQKCFETAQPGCVNVQLMKTIKGYQAFDDVE</sequence>
<dbReference type="GO" id="GO:0034058">
    <property type="term" value="P:endosomal vesicle fusion"/>
    <property type="evidence" value="ECO:0007669"/>
    <property type="project" value="TreeGrafter"/>
</dbReference>
<reference evidence="1" key="1">
    <citation type="submission" date="2015-07" db="EMBL/GenBank/DDBJ databases">
        <title>Adaptation to a free-living lifestyle via gene acquisitions in the diplomonad Trepomonas sp. PC1.</title>
        <authorList>
            <person name="Xu F."/>
            <person name="Jerlstrom-Hultqvist J."/>
            <person name="Kolisko M."/>
            <person name="Simpson A.G.B."/>
            <person name="Roger A.J."/>
            <person name="Svard S.G."/>
            <person name="Andersson J.O."/>
        </authorList>
    </citation>
    <scope>NUCLEOTIDE SEQUENCE</scope>
    <source>
        <strain evidence="1">PC1</strain>
    </source>
</reference>